<keyword evidence="2 6" id="KW-0812">Transmembrane</keyword>
<evidence type="ECO:0000256" key="4">
    <source>
        <dbReference type="ARBA" id="ARBA00023136"/>
    </source>
</evidence>
<feature type="transmembrane region" description="Helical" evidence="6">
    <location>
        <begin position="21"/>
        <end position="43"/>
    </location>
</feature>
<name>A0ABV6J2U9_9BACL</name>
<dbReference type="InterPro" id="IPR023908">
    <property type="entry name" value="xxxLxxG_rpt"/>
</dbReference>
<reference evidence="8 9" key="1">
    <citation type="submission" date="2024-09" db="EMBL/GenBank/DDBJ databases">
        <authorList>
            <person name="Sun Q."/>
            <person name="Mori K."/>
        </authorList>
    </citation>
    <scope>NUCLEOTIDE SEQUENCE [LARGE SCALE GENOMIC DNA]</scope>
    <source>
        <strain evidence="8 9">CCM 4839</strain>
    </source>
</reference>
<proteinExistence type="predicted"/>
<evidence type="ECO:0000256" key="3">
    <source>
        <dbReference type="ARBA" id="ARBA00022989"/>
    </source>
</evidence>
<protein>
    <submittedName>
        <fullName evidence="8">YhgE/Pip family protein</fullName>
    </submittedName>
</protein>
<evidence type="ECO:0000256" key="5">
    <source>
        <dbReference type="SAM" id="MobiDB-lite"/>
    </source>
</evidence>
<keyword evidence="4 6" id="KW-0472">Membrane</keyword>
<dbReference type="NCBIfam" id="TIGR03062">
    <property type="entry name" value="pip_yhgE_Cterm"/>
    <property type="match status" value="1"/>
</dbReference>
<dbReference type="InterPro" id="IPR017501">
    <property type="entry name" value="Phage_infect_YhgE_C"/>
</dbReference>
<feature type="transmembrane region" description="Helical" evidence="6">
    <location>
        <begin position="524"/>
        <end position="542"/>
    </location>
</feature>
<dbReference type="PANTHER" id="PTHR43077:SF5">
    <property type="entry name" value="PHAGE INFECTION PROTEIN"/>
    <property type="match status" value="1"/>
</dbReference>
<organism evidence="8 9">
    <name type="scientific">Paenibacillus mendelii</name>
    <dbReference type="NCBI Taxonomy" id="206163"/>
    <lineage>
        <taxon>Bacteria</taxon>
        <taxon>Bacillati</taxon>
        <taxon>Bacillota</taxon>
        <taxon>Bacilli</taxon>
        <taxon>Bacillales</taxon>
        <taxon>Paenibacillaceae</taxon>
        <taxon>Paenibacillus</taxon>
    </lineage>
</organism>
<dbReference type="InterPro" id="IPR017500">
    <property type="entry name" value="Phage_infect_YhgE_N"/>
</dbReference>
<keyword evidence="9" id="KW-1185">Reference proteome</keyword>
<feature type="domain" description="ABC-2 type transporter transmembrane" evidence="7">
    <location>
        <begin position="26"/>
        <end position="154"/>
    </location>
</feature>
<evidence type="ECO:0000256" key="6">
    <source>
        <dbReference type="SAM" id="Phobius"/>
    </source>
</evidence>
<dbReference type="Proteomes" id="UP001589818">
    <property type="component" value="Unassembled WGS sequence"/>
</dbReference>
<evidence type="ECO:0000256" key="1">
    <source>
        <dbReference type="ARBA" id="ARBA00004141"/>
    </source>
</evidence>
<dbReference type="Pfam" id="PF12698">
    <property type="entry name" value="ABC2_membrane_3"/>
    <property type="match status" value="2"/>
</dbReference>
<evidence type="ECO:0000313" key="9">
    <source>
        <dbReference type="Proteomes" id="UP001589818"/>
    </source>
</evidence>
<dbReference type="PANTHER" id="PTHR43077">
    <property type="entry name" value="TRANSPORT PERMEASE YVFS-RELATED"/>
    <property type="match status" value="1"/>
</dbReference>
<evidence type="ECO:0000313" key="8">
    <source>
        <dbReference type="EMBL" id="MFC0390213.1"/>
    </source>
</evidence>
<dbReference type="RefSeq" id="WP_204820896.1">
    <property type="nucleotide sequence ID" value="NZ_JANHOF010000003.1"/>
</dbReference>
<dbReference type="SUPFAM" id="SSF58104">
    <property type="entry name" value="Methyl-accepting chemotaxis protein (MCP) signaling domain"/>
    <property type="match status" value="1"/>
</dbReference>
<feature type="region of interest" description="Disordered" evidence="5">
    <location>
        <begin position="205"/>
        <end position="224"/>
    </location>
</feature>
<dbReference type="NCBIfam" id="TIGR03057">
    <property type="entry name" value="xxxLxxG_by_4"/>
    <property type="match status" value="1"/>
</dbReference>
<feature type="domain" description="ABC-2 type transporter transmembrane" evidence="7">
    <location>
        <begin position="427"/>
        <end position="623"/>
    </location>
</feature>
<dbReference type="Gene3D" id="1.10.287.950">
    <property type="entry name" value="Methyl-accepting chemotaxis protein"/>
    <property type="match status" value="1"/>
</dbReference>
<evidence type="ECO:0000256" key="2">
    <source>
        <dbReference type="ARBA" id="ARBA00022692"/>
    </source>
</evidence>
<accession>A0ABV6J2U9</accession>
<evidence type="ECO:0000259" key="7">
    <source>
        <dbReference type="Pfam" id="PF12698"/>
    </source>
</evidence>
<comment type="caution">
    <text evidence="8">The sequence shown here is derived from an EMBL/GenBank/DDBJ whole genome shotgun (WGS) entry which is preliminary data.</text>
</comment>
<gene>
    <name evidence="8" type="ORF">ACFFJ8_02365</name>
</gene>
<keyword evidence="3 6" id="KW-1133">Transmembrane helix</keyword>
<dbReference type="EMBL" id="JBHLVF010000006">
    <property type="protein sequence ID" value="MFC0390213.1"/>
    <property type="molecule type" value="Genomic_DNA"/>
</dbReference>
<sequence length="645" mass="70051">MKGLSWLASEWRAIIRTPKTIVALLGIMLVPALYSGTYLWAFWDPYGHLEKIPVAVVNEDQPTMYEGTRYAIGNDLVEEFKKDHSFDWHFVGREEAERGLLNNNYYFGIMIPKDFSTRATTLTANQPTPLELVVKSNEGLNFTVAKIGESGVEKIREKLSEKLTRSYTEAIFDNLEQLKDGMQEASKGSADLHKGIQELASGTATMQSEMKNKRSSLKQLDEGAASLQRAAEQLASGASQLKGGVSQVTAGMTTFDKGLTAARNGGDQLALGLKQISSGSEGMNALMKQFTSDHPELAEDKDYEAITAAGAQVSGGLTQLTASLDKLNKGLEELTGNFGKLEAGMKQVDTNLKKLSSGASEISTGAASLKSGVHQLRQGWDTLISGLDKLAAGESKLLNGSGKLSRALADGAEQLNDLHASQPLYEMMANPVRLKEEPITTLPNYGTGMAPFFISISLYVGALLLSTVFSLRETANPPRSGWLWFLSKYVILAIVSLFQVIILSLVLIGIVGVDPLNTIDFGLFVFYTSLIFMAIIQLLVTVLDNVGRFIAIIILVLQLTATAGTFPVELIPEGLQAVHSFLPITYTVDGLRAILTTGEYGVLRFDMLALLVFGIVSILLTIIVLSIAVKRINRRSSKEEQPEAL</sequence>
<dbReference type="InterPro" id="IPR051328">
    <property type="entry name" value="T7SS_ABC-Transporter"/>
</dbReference>
<dbReference type="NCBIfam" id="TIGR03061">
    <property type="entry name" value="pip_yhgE_Nterm"/>
    <property type="match status" value="1"/>
</dbReference>
<dbReference type="Gene3D" id="3.40.1710.10">
    <property type="entry name" value="abc type-2 transporter like domain"/>
    <property type="match status" value="1"/>
</dbReference>
<dbReference type="InterPro" id="IPR013525">
    <property type="entry name" value="ABC2_TM"/>
</dbReference>
<feature type="transmembrane region" description="Helical" evidence="6">
    <location>
        <begin position="449"/>
        <end position="469"/>
    </location>
</feature>
<feature type="transmembrane region" description="Helical" evidence="6">
    <location>
        <begin position="607"/>
        <end position="629"/>
    </location>
</feature>
<feature type="transmembrane region" description="Helical" evidence="6">
    <location>
        <begin position="549"/>
        <end position="568"/>
    </location>
</feature>
<comment type="subcellular location">
    <subcellularLocation>
        <location evidence="1">Membrane</location>
        <topology evidence="1">Multi-pass membrane protein</topology>
    </subcellularLocation>
</comment>
<feature type="transmembrane region" description="Helical" evidence="6">
    <location>
        <begin position="489"/>
        <end position="512"/>
    </location>
</feature>